<proteinExistence type="predicted"/>
<reference evidence="2" key="1">
    <citation type="submission" date="2019-03" db="UniProtKB">
        <authorList>
            <consortium name="Ensembl"/>
        </authorList>
    </citation>
    <scope>IDENTIFICATION</scope>
</reference>
<feature type="region of interest" description="Disordered" evidence="1">
    <location>
        <begin position="1"/>
        <end position="46"/>
    </location>
</feature>
<organism evidence="2">
    <name type="scientific">Ursus maritimus</name>
    <name type="common">Polar bear</name>
    <name type="synonym">Thalarctos maritimus</name>
    <dbReference type="NCBI Taxonomy" id="29073"/>
    <lineage>
        <taxon>Eukaryota</taxon>
        <taxon>Metazoa</taxon>
        <taxon>Chordata</taxon>
        <taxon>Craniata</taxon>
        <taxon>Vertebrata</taxon>
        <taxon>Euteleostomi</taxon>
        <taxon>Mammalia</taxon>
        <taxon>Eutheria</taxon>
        <taxon>Laurasiatheria</taxon>
        <taxon>Carnivora</taxon>
        <taxon>Caniformia</taxon>
        <taxon>Ursidae</taxon>
        <taxon>Ursus</taxon>
    </lineage>
</organism>
<name>A0A452TRW6_URSMA</name>
<evidence type="ECO:0000256" key="1">
    <source>
        <dbReference type="SAM" id="MobiDB-lite"/>
    </source>
</evidence>
<protein>
    <submittedName>
        <fullName evidence="2">Uncharacterized protein</fullName>
    </submittedName>
</protein>
<evidence type="ECO:0000313" key="2">
    <source>
        <dbReference type="Ensembl" id="ENSUMAP00000010986"/>
    </source>
</evidence>
<dbReference type="OMA" id="FQQLDCI"/>
<dbReference type="Ensembl" id="ENSUMAT00000013082.1">
    <property type="protein sequence ID" value="ENSUMAP00000010986.1"/>
    <property type="gene ID" value="ENSUMAG00000008273.1"/>
</dbReference>
<dbReference type="AlphaFoldDB" id="A0A452TRW6"/>
<sequence length="61" mass="6840">MGREVVQRFQSRPDVLEQKPQRVPAPLHSRASRGPERRLPDPSSLLAGSFQQLDCIDSLGE</sequence>
<accession>A0A452TRW6</accession>
<dbReference type="GeneTree" id="ENSGT00970000197674"/>